<proteinExistence type="predicted"/>
<protein>
    <submittedName>
        <fullName evidence="4">DUF6089 family protein</fullName>
    </submittedName>
</protein>
<dbReference type="RefSeq" id="WP_320005185.1">
    <property type="nucleotide sequence ID" value="NZ_JAUHJS010000007.1"/>
</dbReference>
<dbReference type="InterPro" id="IPR011250">
    <property type="entry name" value="OMP/PagP_B-barrel"/>
</dbReference>
<evidence type="ECO:0000259" key="3">
    <source>
        <dbReference type="Pfam" id="PF13505"/>
    </source>
</evidence>
<dbReference type="Gene3D" id="2.40.160.20">
    <property type="match status" value="1"/>
</dbReference>
<evidence type="ECO:0000313" key="5">
    <source>
        <dbReference type="Proteomes" id="UP001168552"/>
    </source>
</evidence>
<gene>
    <name evidence="4" type="ORF">QWY31_14145</name>
</gene>
<dbReference type="EMBL" id="JAUHJS010000007">
    <property type="protein sequence ID" value="MDN4166647.1"/>
    <property type="molecule type" value="Genomic_DNA"/>
</dbReference>
<evidence type="ECO:0000313" key="4">
    <source>
        <dbReference type="EMBL" id="MDN4166647.1"/>
    </source>
</evidence>
<keyword evidence="1 2" id="KW-0732">Signal</keyword>
<comment type="caution">
    <text evidence="4">The sequence shown here is derived from an EMBL/GenBank/DDBJ whole genome shotgun (WGS) entry which is preliminary data.</text>
</comment>
<reference evidence="4" key="1">
    <citation type="submission" date="2023-06" db="EMBL/GenBank/DDBJ databases">
        <title>Cytophagales bacterium Strain LB-30, isolated from soil.</title>
        <authorList>
            <person name="Liu B."/>
        </authorList>
    </citation>
    <scope>NUCLEOTIDE SEQUENCE</scope>
    <source>
        <strain evidence="4">LB-30</strain>
    </source>
</reference>
<dbReference type="SUPFAM" id="SSF56925">
    <property type="entry name" value="OMPA-like"/>
    <property type="match status" value="1"/>
</dbReference>
<dbReference type="InterPro" id="IPR027385">
    <property type="entry name" value="Beta-barrel_OMP"/>
</dbReference>
<keyword evidence="5" id="KW-1185">Reference proteome</keyword>
<feature type="domain" description="Outer membrane protein beta-barrel" evidence="3">
    <location>
        <begin position="7"/>
        <end position="203"/>
    </location>
</feature>
<dbReference type="Pfam" id="PF13505">
    <property type="entry name" value="OMP_b-brl"/>
    <property type="match status" value="1"/>
</dbReference>
<organism evidence="4 5">
    <name type="scientific">Shiella aurantiaca</name>
    <dbReference type="NCBI Taxonomy" id="3058365"/>
    <lineage>
        <taxon>Bacteria</taxon>
        <taxon>Pseudomonadati</taxon>
        <taxon>Bacteroidota</taxon>
        <taxon>Cytophagia</taxon>
        <taxon>Cytophagales</taxon>
        <taxon>Shiellaceae</taxon>
        <taxon>Shiella</taxon>
    </lineage>
</organism>
<feature type="chain" id="PRO_5046744496" evidence="2">
    <location>
        <begin position="21"/>
        <end position="294"/>
    </location>
</feature>
<name>A0ABT8F830_9BACT</name>
<evidence type="ECO:0000256" key="2">
    <source>
        <dbReference type="SAM" id="SignalP"/>
    </source>
</evidence>
<evidence type="ECO:0000256" key="1">
    <source>
        <dbReference type="ARBA" id="ARBA00022729"/>
    </source>
</evidence>
<sequence>MKRLTILVLFIALIAQSAEAQNFYRRKIDRRLIASGSLGLSSYFGELTNPGDYFDTKLNFGAALEYELVDRLSIRANAQWFRIGGSDAEADPNRENRGTRNLSFRSDNFEITGIAQVYLFPNDDKFTQRRPINPYLFAGIGVVYYNPKAELDGTWHALRPLQTEGVEYAPFTTAIPLGIGVRFKLTNEFDAAVEVGYRYVTTDYLDDVSDSYIAQEDYISDLARQLGDRRVEIGLPPAREGGIRGNPDAVDGYMIINARLGYYLPAGLFSKGNKSSVRMYGKRSKNMYKQKRRR</sequence>
<feature type="signal peptide" evidence="2">
    <location>
        <begin position="1"/>
        <end position="20"/>
    </location>
</feature>
<dbReference type="Proteomes" id="UP001168552">
    <property type="component" value="Unassembled WGS sequence"/>
</dbReference>
<accession>A0ABT8F830</accession>